<dbReference type="CDD" id="cd14748">
    <property type="entry name" value="PBP2_UgpB"/>
    <property type="match status" value="1"/>
</dbReference>
<dbReference type="GO" id="GO:1901982">
    <property type="term" value="F:maltose binding"/>
    <property type="evidence" value="ECO:0007669"/>
    <property type="project" value="TreeGrafter"/>
</dbReference>
<evidence type="ECO:0000313" key="6">
    <source>
        <dbReference type="Proteomes" id="UP000198565"/>
    </source>
</evidence>
<dbReference type="RefSeq" id="WP_091482044.1">
    <property type="nucleotide sequence ID" value="NZ_FOTR01000002.1"/>
</dbReference>
<dbReference type="PANTHER" id="PTHR30061">
    <property type="entry name" value="MALTOSE-BINDING PERIPLASMIC PROTEIN"/>
    <property type="match status" value="1"/>
</dbReference>
<dbReference type="GO" id="GO:0015768">
    <property type="term" value="P:maltose transport"/>
    <property type="evidence" value="ECO:0007669"/>
    <property type="project" value="TreeGrafter"/>
</dbReference>
<evidence type="ECO:0000256" key="1">
    <source>
        <dbReference type="ARBA" id="ARBA00008520"/>
    </source>
</evidence>
<dbReference type="EMBL" id="FOTR01000002">
    <property type="protein sequence ID" value="SFL58176.1"/>
    <property type="molecule type" value="Genomic_DNA"/>
</dbReference>
<dbReference type="OrthoDB" id="9795467at2"/>
<dbReference type="STRING" id="334253.SAMN04487943_102314"/>
<dbReference type="InterPro" id="IPR006059">
    <property type="entry name" value="SBP"/>
</dbReference>
<organism evidence="5 6">
    <name type="scientific">Gracilibacillus orientalis</name>
    <dbReference type="NCBI Taxonomy" id="334253"/>
    <lineage>
        <taxon>Bacteria</taxon>
        <taxon>Bacillati</taxon>
        <taxon>Bacillota</taxon>
        <taxon>Bacilli</taxon>
        <taxon>Bacillales</taxon>
        <taxon>Bacillaceae</taxon>
        <taxon>Gracilibacillus</taxon>
    </lineage>
</organism>
<proteinExistence type="inferred from homology"/>
<reference evidence="6" key="1">
    <citation type="submission" date="2016-10" db="EMBL/GenBank/DDBJ databases">
        <authorList>
            <person name="Varghese N."/>
            <person name="Submissions S."/>
        </authorList>
    </citation>
    <scope>NUCLEOTIDE SEQUENCE [LARGE SCALE GENOMIC DNA]</scope>
    <source>
        <strain evidence="6">CGMCC 1.4250</strain>
    </source>
</reference>
<keyword evidence="3" id="KW-0732">Signal</keyword>
<dbReference type="PANTHER" id="PTHR30061:SF50">
    <property type="entry name" value="MALTOSE_MALTODEXTRIN-BINDING PERIPLASMIC PROTEIN"/>
    <property type="match status" value="1"/>
</dbReference>
<evidence type="ECO:0000313" key="5">
    <source>
        <dbReference type="EMBL" id="SFL58176.1"/>
    </source>
</evidence>
<keyword evidence="5" id="KW-0762">Sugar transport</keyword>
<evidence type="ECO:0000256" key="2">
    <source>
        <dbReference type="ARBA" id="ARBA00022448"/>
    </source>
</evidence>
<comment type="similarity">
    <text evidence="1">Belongs to the bacterial solute-binding protein 1 family.</text>
</comment>
<dbReference type="GO" id="GO:0055085">
    <property type="term" value="P:transmembrane transport"/>
    <property type="evidence" value="ECO:0007669"/>
    <property type="project" value="InterPro"/>
</dbReference>
<keyword evidence="6" id="KW-1185">Reference proteome</keyword>
<sequence length="430" mass="48606">MKNGQLSWVLLLGLLLGFILVGCSSEDSSSSDSDGEESDDKIELTFWGDWTGEGEEQFNHMVQLFNDSQDRIEVEYVIQEDLVTKFMTGITSGQIPDVLLWDRWRTSLYAPKGVLHPINHFLEEDGISEEDFYGEALKELSYEDNLYGLPLTVDTRALFYNKDHFEEAGLEPPKTWKDLREAAKMLTEKNGNDLDRVGFSFSDVGLFSMWLQQAGGQMLTDDLTQTAYNSEAGLEVLDLWNQMIFEDEVYKPGFDKGLEGAQHPFITGKVSMHYTGPWDLRTYEQYGDQLNFGVVPPPTGPNGDQGAVMGGFGLAIPEASEKQEAAWEFIKWWLADPENALEWGKTSLNIPGNKAAIEDPFFQEDPFWKPFIDSLEFATIRPRHPGYSVAEEDALIPQLEKFIGGEQSAEETLENAQKQGDRMLEENEVE</sequence>
<evidence type="ECO:0000256" key="3">
    <source>
        <dbReference type="ARBA" id="ARBA00022729"/>
    </source>
</evidence>
<keyword evidence="2" id="KW-0813">Transport</keyword>
<accession>A0A1I4IWN9</accession>
<dbReference type="Gene3D" id="3.40.190.10">
    <property type="entry name" value="Periplasmic binding protein-like II"/>
    <property type="match status" value="1"/>
</dbReference>
<protein>
    <submittedName>
        <fullName evidence="5">Multiple sugar transport system substrate-binding protein</fullName>
    </submittedName>
</protein>
<dbReference type="InterPro" id="IPR006061">
    <property type="entry name" value="SBP_1_CS"/>
</dbReference>
<name>A0A1I4IWN9_9BACI</name>
<dbReference type="GO" id="GO:0042956">
    <property type="term" value="P:maltodextrin transmembrane transport"/>
    <property type="evidence" value="ECO:0007669"/>
    <property type="project" value="TreeGrafter"/>
</dbReference>
<dbReference type="Pfam" id="PF13416">
    <property type="entry name" value="SBP_bac_8"/>
    <property type="match status" value="1"/>
</dbReference>
<feature type="compositionally biased region" description="Basic and acidic residues" evidence="4">
    <location>
        <begin position="419"/>
        <end position="430"/>
    </location>
</feature>
<dbReference type="Proteomes" id="UP000198565">
    <property type="component" value="Unassembled WGS sequence"/>
</dbReference>
<evidence type="ECO:0000256" key="4">
    <source>
        <dbReference type="SAM" id="MobiDB-lite"/>
    </source>
</evidence>
<feature type="region of interest" description="Disordered" evidence="4">
    <location>
        <begin position="406"/>
        <end position="430"/>
    </location>
</feature>
<dbReference type="GO" id="GO:0055052">
    <property type="term" value="C:ATP-binding cassette (ABC) transporter complex, substrate-binding subunit-containing"/>
    <property type="evidence" value="ECO:0007669"/>
    <property type="project" value="TreeGrafter"/>
</dbReference>
<dbReference type="SUPFAM" id="SSF53850">
    <property type="entry name" value="Periplasmic binding protein-like II"/>
    <property type="match status" value="1"/>
</dbReference>
<gene>
    <name evidence="5" type="ORF">SAMN04487943_102314</name>
</gene>
<dbReference type="PROSITE" id="PS01037">
    <property type="entry name" value="SBP_BACTERIAL_1"/>
    <property type="match status" value="1"/>
</dbReference>
<dbReference type="PROSITE" id="PS51257">
    <property type="entry name" value="PROKAR_LIPOPROTEIN"/>
    <property type="match status" value="1"/>
</dbReference>
<dbReference type="AlphaFoldDB" id="A0A1I4IWN9"/>